<protein>
    <submittedName>
        <fullName evidence="2">Uncharacterized protein</fullName>
    </submittedName>
</protein>
<dbReference type="Proteomes" id="UP000573603">
    <property type="component" value="Unassembled WGS sequence"/>
</dbReference>
<proteinExistence type="predicted"/>
<organism evidence="2 3">
    <name type="scientific">Fusarium anthophilum</name>
    <dbReference type="NCBI Taxonomy" id="48485"/>
    <lineage>
        <taxon>Eukaryota</taxon>
        <taxon>Fungi</taxon>
        <taxon>Dikarya</taxon>
        <taxon>Ascomycota</taxon>
        <taxon>Pezizomycotina</taxon>
        <taxon>Sordariomycetes</taxon>
        <taxon>Hypocreomycetidae</taxon>
        <taxon>Hypocreales</taxon>
        <taxon>Nectriaceae</taxon>
        <taxon>Fusarium</taxon>
        <taxon>Fusarium fujikuroi species complex</taxon>
    </lineage>
</organism>
<evidence type="ECO:0000313" key="3">
    <source>
        <dbReference type="Proteomes" id="UP000573603"/>
    </source>
</evidence>
<dbReference type="EMBL" id="JABEVY010000083">
    <property type="protein sequence ID" value="KAF5250817.1"/>
    <property type="molecule type" value="Genomic_DNA"/>
</dbReference>
<evidence type="ECO:0000313" key="2">
    <source>
        <dbReference type="EMBL" id="KAF5250817.1"/>
    </source>
</evidence>
<name>A0A8H4ZQZ3_9HYPO</name>
<keyword evidence="3" id="KW-1185">Reference proteome</keyword>
<feature type="region of interest" description="Disordered" evidence="1">
    <location>
        <begin position="94"/>
        <end position="116"/>
    </location>
</feature>
<dbReference type="AlphaFoldDB" id="A0A8H4ZQZ3"/>
<sequence>MDMDQYQDQSCRRQRARKEALTIDHQDEFFSDAVDTVVENDALWPEGDLPIGNEEIEQDGICTCENFTISIQEVDDSTVSTTEVDLDYEEEIVDTSPAEEDECQRQPQSPQIHVRESADLATGDANTDAEYATQKFVQQFVAGIHGCSAQSHRDI</sequence>
<reference evidence="2 3" key="1">
    <citation type="journal article" date="2020" name="BMC Genomics">
        <title>Correction to: Identification and distribution of gene clusters required for synthesis of sphingolipid metabolism inhibitors in diverse species of the filamentous fungus Fusarium.</title>
        <authorList>
            <person name="Kim H.S."/>
            <person name="Lohmar J.M."/>
            <person name="Busman M."/>
            <person name="Brown D.W."/>
            <person name="Naumann T.A."/>
            <person name="Divon H.H."/>
            <person name="Lysoe E."/>
            <person name="Uhlig S."/>
            <person name="Proctor R.H."/>
        </authorList>
    </citation>
    <scope>NUCLEOTIDE SEQUENCE [LARGE SCALE GENOMIC DNA]</scope>
    <source>
        <strain evidence="2 3">NRRL 25214</strain>
    </source>
</reference>
<evidence type="ECO:0000256" key="1">
    <source>
        <dbReference type="SAM" id="MobiDB-lite"/>
    </source>
</evidence>
<gene>
    <name evidence="2" type="ORF">FANTH_4008</name>
</gene>
<comment type="caution">
    <text evidence="2">The sequence shown here is derived from an EMBL/GenBank/DDBJ whole genome shotgun (WGS) entry which is preliminary data.</text>
</comment>
<accession>A0A8H4ZQZ3</accession>